<comment type="caution">
    <text evidence="1">The sequence shown here is derived from an EMBL/GenBank/DDBJ whole genome shotgun (WGS) entry which is preliminary data.</text>
</comment>
<reference evidence="1" key="1">
    <citation type="submission" date="2021-01" db="EMBL/GenBank/DDBJ databases">
        <authorList>
            <consortium name="Genoscope - CEA"/>
            <person name="William W."/>
        </authorList>
    </citation>
    <scope>NUCLEOTIDE SEQUENCE</scope>
</reference>
<organism evidence="1 2">
    <name type="scientific">Paramecium primaurelia</name>
    <dbReference type="NCBI Taxonomy" id="5886"/>
    <lineage>
        <taxon>Eukaryota</taxon>
        <taxon>Sar</taxon>
        <taxon>Alveolata</taxon>
        <taxon>Ciliophora</taxon>
        <taxon>Intramacronucleata</taxon>
        <taxon>Oligohymenophorea</taxon>
        <taxon>Peniculida</taxon>
        <taxon>Parameciidae</taxon>
        <taxon>Paramecium</taxon>
    </lineage>
</organism>
<proteinExistence type="predicted"/>
<dbReference type="Proteomes" id="UP000688137">
    <property type="component" value="Unassembled WGS sequence"/>
</dbReference>
<keyword evidence="2" id="KW-1185">Reference proteome</keyword>
<protein>
    <submittedName>
        <fullName evidence="1">Uncharacterized protein</fullName>
    </submittedName>
</protein>
<dbReference type="EMBL" id="CAJJDM010000052">
    <property type="protein sequence ID" value="CAD8073977.1"/>
    <property type="molecule type" value="Genomic_DNA"/>
</dbReference>
<name>A0A8S1M283_PARPR</name>
<gene>
    <name evidence="1" type="ORF">PPRIM_AZ9-3.1.T0520017</name>
</gene>
<evidence type="ECO:0000313" key="1">
    <source>
        <dbReference type="EMBL" id="CAD8073977.1"/>
    </source>
</evidence>
<sequence>MKGGTAQQQILVIDKIQILLNKIFAYRNLAERRIRSLSKHFYKVLFYKQWV</sequence>
<dbReference type="AlphaFoldDB" id="A0A8S1M283"/>
<accession>A0A8S1M283</accession>
<evidence type="ECO:0000313" key="2">
    <source>
        <dbReference type="Proteomes" id="UP000688137"/>
    </source>
</evidence>